<dbReference type="AlphaFoldDB" id="A0A9P5WXN7"/>
<name>A0A9P5WXN7_9AGAR</name>
<dbReference type="EMBL" id="MU152586">
    <property type="protein sequence ID" value="KAF9440372.1"/>
    <property type="molecule type" value="Genomic_DNA"/>
</dbReference>
<evidence type="ECO:0000313" key="2">
    <source>
        <dbReference type="EMBL" id="KAF9440372.1"/>
    </source>
</evidence>
<keyword evidence="3" id="KW-1185">Reference proteome</keyword>
<proteinExistence type="predicted"/>
<feature type="domain" description="DDE-1" evidence="1">
    <location>
        <begin position="92"/>
        <end position="147"/>
    </location>
</feature>
<dbReference type="Proteomes" id="UP000807342">
    <property type="component" value="Unassembled WGS sequence"/>
</dbReference>
<protein>
    <recommendedName>
        <fullName evidence="1">DDE-1 domain-containing protein</fullName>
    </recommendedName>
</protein>
<organism evidence="2 3">
    <name type="scientific">Macrolepiota fuliginosa MF-IS2</name>
    <dbReference type="NCBI Taxonomy" id="1400762"/>
    <lineage>
        <taxon>Eukaryota</taxon>
        <taxon>Fungi</taxon>
        <taxon>Dikarya</taxon>
        <taxon>Basidiomycota</taxon>
        <taxon>Agaricomycotina</taxon>
        <taxon>Agaricomycetes</taxon>
        <taxon>Agaricomycetidae</taxon>
        <taxon>Agaricales</taxon>
        <taxon>Agaricineae</taxon>
        <taxon>Agaricaceae</taxon>
        <taxon>Macrolepiota</taxon>
    </lineage>
</organism>
<sequence>MPGSTDTDGVIIPELIYGADKTGIQKGVGMSKYVIAPRNESIVHQQCSGDQENITIMVTICADGTAIPAAIIFKSEGFQVWLGYSKKGYTDDGHNSHYSYNFLNHAQRNQIHVLCYPLHSTHLYQGLDVIVFNVLKQWQTEEWDKFEKTTRQSVNKTNFLAVLTQENIISAFTKTGIVPFNPNIIPKTSLAPSLETSTITNIIWKKTSNKTINISSMSNPPLM</sequence>
<reference evidence="2" key="1">
    <citation type="submission" date="2020-11" db="EMBL/GenBank/DDBJ databases">
        <authorList>
            <consortium name="DOE Joint Genome Institute"/>
            <person name="Ahrendt S."/>
            <person name="Riley R."/>
            <person name="Andreopoulos W."/>
            <person name="Labutti K."/>
            <person name="Pangilinan J."/>
            <person name="Ruiz-Duenas F.J."/>
            <person name="Barrasa J.M."/>
            <person name="Sanchez-Garcia M."/>
            <person name="Camarero S."/>
            <person name="Miyauchi S."/>
            <person name="Serrano A."/>
            <person name="Linde D."/>
            <person name="Babiker R."/>
            <person name="Drula E."/>
            <person name="Ayuso-Fernandez I."/>
            <person name="Pacheco R."/>
            <person name="Padilla G."/>
            <person name="Ferreira P."/>
            <person name="Barriuso J."/>
            <person name="Kellner H."/>
            <person name="Castanera R."/>
            <person name="Alfaro M."/>
            <person name="Ramirez L."/>
            <person name="Pisabarro A.G."/>
            <person name="Kuo A."/>
            <person name="Tritt A."/>
            <person name="Lipzen A."/>
            <person name="He G."/>
            <person name="Yan M."/>
            <person name="Ng V."/>
            <person name="Cullen D."/>
            <person name="Martin F."/>
            <person name="Rosso M.-N."/>
            <person name="Henrissat B."/>
            <person name="Hibbett D."/>
            <person name="Martinez A.T."/>
            <person name="Grigoriev I.V."/>
        </authorList>
    </citation>
    <scope>NUCLEOTIDE SEQUENCE</scope>
    <source>
        <strain evidence="2">MF-IS2</strain>
    </source>
</reference>
<evidence type="ECO:0000259" key="1">
    <source>
        <dbReference type="Pfam" id="PF03184"/>
    </source>
</evidence>
<comment type="caution">
    <text evidence="2">The sequence shown here is derived from an EMBL/GenBank/DDBJ whole genome shotgun (WGS) entry which is preliminary data.</text>
</comment>
<accession>A0A9P5WXN7</accession>
<dbReference type="GO" id="GO:0003676">
    <property type="term" value="F:nucleic acid binding"/>
    <property type="evidence" value="ECO:0007669"/>
    <property type="project" value="InterPro"/>
</dbReference>
<gene>
    <name evidence="2" type="ORF">P691DRAFT_793593</name>
</gene>
<evidence type="ECO:0000313" key="3">
    <source>
        <dbReference type="Proteomes" id="UP000807342"/>
    </source>
</evidence>
<dbReference type="InterPro" id="IPR004875">
    <property type="entry name" value="DDE_SF_endonuclease_dom"/>
</dbReference>
<dbReference type="Pfam" id="PF03184">
    <property type="entry name" value="DDE_1"/>
    <property type="match status" value="1"/>
</dbReference>
<dbReference type="OrthoDB" id="2917041at2759"/>